<keyword evidence="2 5" id="KW-0238">DNA-binding</keyword>
<dbReference type="Gene3D" id="3.40.50.2300">
    <property type="match status" value="2"/>
</dbReference>
<dbReference type="InterPro" id="IPR028082">
    <property type="entry name" value="Peripla_BP_I"/>
</dbReference>
<dbReference type="Pfam" id="PF13377">
    <property type="entry name" value="Peripla_BP_3"/>
    <property type="match status" value="1"/>
</dbReference>
<dbReference type="InterPro" id="IPR046335">
    <property type="entry name" value="LacI/GalR-like_sensor"/>
</dbReference>
<evidence type="ECO:0000256" key="3">
    <source>
        <dbReference type="ARBA" id="ARBA00023163"/>
    </source>
</evidence>
<dbReference type="InterPro" id="IPR000843">
    <property type="entry name" value="HTH_LacI"/>
</dbReference>
<feature type="domain" description="HTH lacI-type" evidence="4">
    <location>
        <begin position="11"/>
        <end position="65"/>
    </location>
</feature>
<dbReference type="CDD" id="cd01392">
    <property type="entry name" value="HTH_LacI"/>
    <property type="match status" value="1"/>
</dbReference>
<keyword evidence="6" id="KW-1185">Reference proteome</keyword>
<dbReference type="SMART" id="SM00354">
    <property type="entry name" value="HTH_LACI"/>
    <property type="match status" value="1"/>
</dbReference>
<dbReference type="Proteomes" id="UP001589890">
    <property type="component" value="Unassembled WGS sequence"/>
</dbReference>
<evidence type="ECO:0000256" key="1">
    <source>
        <dbReference type="ARBA" id="ARBA00023015"/>
    </source>
</evidence>
<sequence length="344" mass="36101">MSIAGQDTGSPTLEQVAALAGVSRATVSRVVNGSPKVLPHTVEAVNRAITELGYVPNRAARALVTRRTDSVALVVPEPDSRIFSDPFFAGILRGVSTALAPTSSQLVLLLEPASAPDQVDDRRLLRYLRGGHVDGAIVVSHHGRDTIIQELAQLPLPIVFSARPLGVDVPVTSVDVDNVAGARTAVEHLLSRGRRRIGTITGPLDMTAGVDRLAGFKEVLAEAGLPDDAVAVGDFTADGGEAAANELLASHPDLDGLFVASDLMATAALRVLSERGRRVPEDVAVVGFDDSVLATTTTPRLTTIRQPVEDLGARLVELLLAQINGAPQASPPLFTTELIIRDSA</sequence>
<dbReference type="PANTHER" id="PTHR30146">
    <property type="entry name" value="LACI-RELATED TRANSCRIPTIONAL REPRESSOR"/>
    <property type="match status" value="1"/>
</dbReference>
<keyword evidence="1" id="KW-0805">Transcription regulation</keyword>
<name>A0ABV6QDI8_9ACTN</name>
<dbReference type="Gene3D" id="1.10.260.40">
    <property type="entry name" value="lambda repressor-like DNA-binding domains"/>
    <property type="match status" value="1"/>
</dbReference>
<dbReference type="Pfam" id="PF00356">
    <property type="entry name" value="LacI"/>
    <property type="match status" value="1"/>
</dbReference>
<evidence type="ECO:0000259" key="4">
    <source>
        <dbReference type="PROSITE" id="PS50932"/>
    </source>
</evidence>
<dbReference type="PANTHER" id="PTHR30146:SF109">
    <property type="entry name" value="HTH-TYPE TRANSCRIPTIONAL REGULATOR GALS"/>
    <property type="match status" value="1"/>
</dbReference>
<gene>
    <name evidence="5" type="ORF">ACFFGN_01385</name>
</gene>
<comment type="caution">
    <text evidence="5">The sequence shown here is derived from an EMBL/GenBank/DDBJ whole genome shotgun (WGS) entry which is preliminary data.</text>
</comment>
<organism evidence="5 6">
    <name type="scientific">Kribbella deserti</name>
    <dbReference type="NCBI Taxonomy" id="1926257"/>
    <lineage>
        <taxon>Bacteria</taxon>
        <taxon>Bacillati</taxon>
        <taxon>Actinomycetota</taxon>
        <taxon>Actinomycetes</taxon>
        <taxon>Propionibacteriales</taxon>
        <taxon>Kribbellaceae</taxon>
        <taxon>Kribbella</taxon>
    </lineage>
</organism>
<evidence type="ECO:0000256" key="2">
    <source>
        <dbReference type="ARBA" id="ARBA00023125"/>
    </source>
</evidence>
<dbReference type="PROSITE" id="PS50932">
    <property type="entry name" value="HTH_LACI_2"/>
    <property type="match status" value="1"/>
</dbReference>
<accession>A0ABV6QDI8</accession>
<proteinExistence type="predicted"/>
<dbReference type="EMBL" id="JBHLTC010000001">
    <property type="protein sequence ID" value="MFC0622694.1"/>
    <property type="molecule type" value="Genomic_DNA"/>
</dbReference>
<evidence type="ECO:0000313" key="6">
    <source>
        <dbReference type="Proteomes" id="UP001589890"/>
    </source>
</evidence>
<dbReference type="SUPFAM" id="SSF47413">
    <property type="entry name" value="lambda repressor-like DNA-binding domains"/>
    <property type="match status" value="1"/>
</dbReference>
<dbReference type="CDD" id="cd06267">
    <property type="entry name" value="PBP1_LacI_sugar_binding-like"/>
    <property type="match status" value="1"/>
</dbReference>
<dbReference type="GO" id="GO:0003677">
    <property type="term" value="F:DNA binding"/>
    <property type="evidence" value="ECO:0007669"/>
    <property type="project" value="UniProtKB-KW"/>
</dbReference>
<dbReference type="InterPro" id="IPR010982">
    <property type="entry name" value="Lambda_DNA-bd_dom_sf"/>
</dbReference>
<reference evidence="5 6" key="1">
    <citation type="submission" date="2024-09" db="EMBL/GenBank/DDBJ databases">
        <authorList>
            <person name="Sun Q."/>
            <person name="Mori K."/>
        </authorList>
    </citation>
    <scope>NUCLEOTIDE SEQUENCE [LARGE SCALE GENOMIC DNA]</scope>
    <source>
        <strain evidence="5 6">CGMCC 1.15906</strain>
    </source>
</reference>
<protein>
    <submittedName>
        <fullName evidence="5">LacI family DNA-binding transcriptional regulator</fullName>
    </submittedName>
</protein>
<evidence type="ECO:0000313" key="5">
    <source>
        <dbReference type="EMBL" id="MFC0622694.1"/>
    </source>
</evidence>
<dbReference type="SUPFAM" id="SSF53822">
    <property type="entry name" value="Periplasmic binding protein-like I"/>
    <property type="match status" value="1"/>
</dbReference>
<keyword evidence="3" id="KW-0804">Transcription</keyword>
<dbReference type="RefSeq" id="WP_380043374.1">
    <property type="nucleotide sequence ID" value="NZ_JBHLTC010000001.1"/>
</dbReference>